<feature type="domain" description="HTH arsR-type" evidence="5">
    <location>
        <begin position="7"/>
        <end position="103"/>
    </location>
</feature>
<name>A0A8J3TP45_9ACTN</name>
<dbReference type="Gene3D" id="1.10.10.10">
    <property type="entry name" value="Winged helix-like DNA-binding domain superfamily/Winged helix DNA-binding domain"/>
    <property type="match status" value="1"/>
</dbReference>
<dbReference type="InterPro" id="IPR011991">
    <property type="entry name" value="ArsR-like_HTH"/>
</dbReference>
<dbReference type="PANTHER" id="PTHR33154:SF12">
    <property type="entry name" value="TRANSCRIPTIONAL REGULATORY PROTEIN"/>
    <property type="match status" value="1"/>
</dbReference>
<evidence type="ECO:0000313" key="6">
    <source>
        <dbReference type="EMBL" id="GII29938.1"/>
    </source>
</evidence>
<dbReference type="SUPFAM" id="SSF46785">
    <property type="entry name" value="Winged helix' DNA-binding domain"/>
    <property type="match status" value="1"/>
</dbReference>
<dbReference type="EMBL" id="BOOO01000017">
    <property type="protein sequence ID" value="GII29938.1"/>
    <property type="molecule type" value="Genomic_DNA"/>
</dbReference>
<dbReference type="GO" id="GO:0003700">
    <property type="term" value="F:DNA-binding transcription factor activity"/>
    <property type="evidence" value="ECO:0007669"/>
    <property type="project" value="InterPro"/>
</dbReference>
<keyword evidence="7" id="KW-1185">Reference proteome</keyword>
<accession>A0A8J3TP45</accession>
<reference evidence="6 7" key="1">
    <citation type="submission" date="2021-01" db="EMBL/GenBank/DDBJ databases">
        <title>Whole genome shotgun sequence of Planotetraspora mira NBRC 15435.</title>
        <authorList>
            <person name="Komaki H."/>
            <person name="Tamura T."/>
        </authorList>
    </citation>
    <scope>NUCLEOTIDE SEQUENCE [LARGE SCALE GENOMIC DNA]</scope>
    <source>
        <strain evidence="6 7">NBRC 15435</strain>
    </source>
</reference>
<dbReference type="PROSITE" id="PS50987">
    <property type="entry name" value="HTH_ARSR_2"/>
    <property type="match status" value="1"/>
</dbReference>
<dbReference type="PANTHER" id="PTHR33154">
    <property type="entry name" value="TRANSCRIPTIONAL REGULATOR, ARSR FAMILY"/>
    <property type="match status" value="1"/>
</dbReference>
<evidence type="ECO:0000259" key="5">
    <source>
        <dbReference type="PROSITE" id="PS50987"/>
    </source>
</evidence>
<dbReference type="SMART" id="SM00418">
    <property type="entry name" value="HTH_ARSR"/>
    <property type="match status" value="1"/>
</dbReference>
<dbReference type="InterPro" id="IPR036388">
    <property type="entry name" value="WH-like_DNA-bd_sf"/>
</dbReference>
<dbReference type="Pfam" id="PF12840">
    <property type="entry name" value="HTH_20"/>
    <property type="match status" value="1"/>
</dbReference>
<evidence type="ECO:0000256" key="4">
    <source>
        <dbReference type="SAM" id="MobiDB-lite"/>
    </source>
</evidence>
<feature type="region of interest" description="Disordered" evidence="4">
    <location>
        <begin position="99"/>
        <end position="119"/>
    </location>
</feature>
<dbReference type="PRINTS" id="PR00778">
    <property type="entry name" value="HTHARSR"/>
</dbReference>
<proteinExistence type="predicted"/>
<protein>
    <submittedName>
        <fullName evidence="6">Transcriptional regulator</fullName>
    </submittedName>
</protein>
<evidence type="ECO:0000256" key="2">
    <source>
        <dbReference type="ARBA" id="ARBA00023125"/>
    </source>
</evidence>
<dbReference type="GO" id="GO:0003677">
    <property type="term" value="F:DNA binding"/>
    <property type="evidence" value="ECO:0007669"/>
    <property type="project" value="UniProtKB-KW"/>
</dbReference>
<dbReference type="AlphaFoldDB" id="A0A8J3TP45"/>
<gene>
    <name evidence="6" type="ORF">Pmi06nite_33800</name>
</gene>
<dbReference type="CDD" id="cd00090">
    <property type="entry name" value="HTH_ARSR"/>
    <property type="match status" value="1"/>
</dbReference>
<dbReference type="InterPro" id="IPR051081">
    <property type="entry name" value="HTH_MetalResp_TranReg"/>
</dbReference>
<dbReference type="InterPro" id="IPR036390">
    <property type="entry name" value="WH_DNA-bd_sf"/>
</dbReference>
<keyword evidence="3" id="KW-0804">Transcription</keyword>
<keyword evidence="1" id="KW-0805">Transcription regulation</keyword>
<evidence type="ECO:0000256" key="1">
    <source>
        <dbReference type="ARBA" id="ARBA00023015"/>
    </source>
</evidence>
<evidence type="ECO:0000256" key="3">
    <source>
        <dbReference type="ARBA" id="ARBA00023163"/>
    </source>
</evidence>
<sequence>MPDPEGHPAVEEMELGSLFAALADPHRRQVIEDLCREEDGVERTCASFKLNVSKSTLTHHFRVMREAGLLRQVDYGNSRKVTLRRADLEQRFPGLLDLVEAQRIPSSPDAEATPSPPGP</sequence>
<organism evidence="6 7">
    <name type="scientific">Planotetraspora mira</name>
    <dbReference type="NCBI Taxonomy" id="58121"/>
    <lineage>
        <taxon>Bacteria</taxon>
        <taxon>Bacillati</taxon>
        <taxon>Actinomycetota</taxon>
        <taxon>Actinomycetes</taxon>
        <taxon>Streptosporangiales</taxon>
        <taxon>Streptosporangiaceae</taxon>
        <taxon>Planotetraspora</taxon>
    </lineage>
</organism>
<comment type="caution">
    <text evidence="6">The sequence shown here is derived from an EMBL/GenBank/DDBJ whole genome shotgun (WGS) entry which is preliminary data.</text>
</comment>
<evidence type="ECO:0000313" key="7">
    <source>
        <dbReference type="Proteomes" id="UP000650628"/>
    </source>
</evidence>
<dbReference type="RefSeq" id="WP_203953925.1">
    <property type="nucleotide sequence ID" value="NZ_BOOO01000017.1"/>
</dbReference>
<dbReference type="InterPro" id="IPR001845">
    <property type="entry name" value="HTH_ArsR_DNA-bd_dom"/>
</dbReference>
<dbReference type="Proteomes" id="UP000650628">
    <property type="component" value="Unassembled WGS sequence"/>
</dbReference>
<keyword evidence="2" id="KW-0238">DNA-binding</keyword>